<feature type="domain" description="SIS" evidence="5">
    <location>
        <begin position="119"/>
        <end position="259"/>
    </location>
</feature>
<dbReference type="OrthoDB" id="3684496at2"/>
<dbReference type="EMBL" id="LRDH01000173">
    <property type="protein sequence ID" value="PPV11950.1"/>
    <property type="molecule type" value="Genomic_DNA"/>
</dbReference>
<dbReference type="Pfam" id="PF01418">
    <property type="entry name" value="HTH_6"/>
    <property type="match status" value="1"/>
</dbReference>
<sequence>MRYIAIIKSCYPSLSKTEKKVADYILKERGKIIYQTLLEISQNIEVGEATIIRFVRKIGFSGFQDLKFEIAKENNNDIESNSNSLDNNYDSYIDENAERIAQTIINTKSTLDKDNLKLAIKMITDSKRVFFYGVGSSGFTANEAQTRFMRLGVIGNAIIDPHFQSMYSSISNSQDVIIVFSISGYTKDIIEAVKIAKQENTKIIAITSYILSPIAQLADCVLLTSAKENPLEGGSFTGKISQLYIIDLLCSEYLVQNKKSALLQKQKTAEAVVSKAVD</sequence>
<protein>
    <submittedName>
        <fullName evidence="6 7">RpiR family transcriptional regulator</fullName>
    </submittedName>
</protein>
<dbReference type="InterPro" id="IPR046348">
    <property type="entry name" value="SIS_dom_sf"/>
</dbReference>
<dbReference type="GO" id="GO:1901135">
    <property type="term" value="P:carbohydrate derivative metabolic process"/>
    <property type="evidence" value="ECO:0007669"/>
    <property type="project" value="InterPro"/>
</dbReference>
<evidence type="ECO:0000313" key="8">
    <source>
        <dbReference type="Proteomes" id="UP000238081"/>
    </source>
</evidence>
<dbReference type="InterPro" id="IPR001347">
    <property type="entry name" value="SIS_dom"/>
</dbReference>
<evidence type="ECO:0000313" key="6">
    <source>
        <dbReference type="EMBL" id="PPV11950.1"/>
    </source>
</evidence>
<dbReference type="Pfam" id="PF01380">
    <property type="entry name" value="SIS"/>
    <property type="match status" value="1"/>
</dbReference>
<keyword evidence="3" id="KW-0804">Transcription</keyword>
<evidence type="ECO:0000256" key="3">
    <source>
        <dbReference type="ARBA" id="ARBA00023163"/>
    </source>
</evidence>
<dbReference type="AlphaFoldDB" id="A0A2S7F548"/>
<gene>
    <name evidence="6" type="ORF">AWN73_06495</name>
    <name evidence="7" type="ORF">FF104_02865</name>
</gene>
<evidence type="ECO:0000259" key="4">
    <source>
        <dbReference type="PROSITE" id="PS51071"/>
    </source>
</evidence>
<dbReference type="PANTHER" id="PTHR30514">
    <property type="entry name" value="GLUCOKINASE"/>
    <property type="match status" value="1"/>
</dbReference>
<dbReference type="Proteomes" id="UP000515243">
    <property type="component" value="Chromosome 1"/>
</dbReference>
<name>A0A2S7F548_CLOBU</name>
<keyword evidence="1" id="KW-0805">Transcription regulation</keyword>
<dbReference type="PROSITE" id="PS51071">
    <property type="entry name" value="HTH_RPIR"/>
    <property type="match status" value="1"/>
</dbReference>
<accession>A0A2S7F548</accession>
<dbReference type="CDD" id="cd05013">
    <property type="entry name" value="SIS_RpiR"/>
    <property type="match status" value="1"/>
</dbReference>
<dbReference type="InterPro" id="IPR035472">
    <property type="entry name" value="RpiR-like_SIS"/>
</dbReference>
<dbReference type="InterPro" id="IPR047640">
    <property type="entry name" value="RpiR-like"/>
</dbReference>
<reference evidence="6 8" key="1">
    <citation type="submission" date="2016-01" db="EMBL/GenBank/DDBJ databases">
        <title>Characterization of the Clostridium difficile lineages that are prevalent in Hong Kong and China.</title>
        <authorList>
            <person name="Kwok J.S.-L."/>
            <person name="Lam W.-Y."/>
            <person name="Ip M."/>
            <person name="Chan T.-F."/>
            <person name="Hawkey P.M."/>
            <person name="Tsui S.K.-W."/>
        </authorList>
    </citation>
    <scope>NUCLEOTIDE SEQUENCE [LARGE SCALE GENOMIC DNA]</scope>
    <source>
        <strain evidence="6 8">300064</strain>
    </source>
</reference>
<dbReference type="InterPro" id="IPR036388">
    <property type="entry name" value="WH-like_DNA-bd_sf"/>
</dbReference>
<dbReference type="SUPFAM" id="SSF53697">
    <property type="entry name" value="SIS domain"/>
    <property type="match status" value="1"/>
</dbReference>
<evidence type="ECO:0000256" key="1">
    <source>
        <dbReference type="ARBA" id="ARBA00023015"/>
    </source>
</evidence>
<evidence type="ECO:0000256" key="2">
    <source>
        <dbReference type="ARBA" id="ARBA00023125"/>
    </source>
</evidence>
<feature type="domain" description="HTH rpiR-type" evidence="4">
    <location>
        <begin position="1"/>
        <end position="77"/>
    </location>
</feature>
<keyword evidence="2" id="KW-0238">DNA-binding</keyword>
<evidence type="ECO:0000313" key="9">
    <source>
        <dbReference type="Proteomes" id="UP000515243"/>
    </source>
</evidence>
<dbReference type="GO" id="GO:0097367">
    <property type="term" value="F:carbohydrate derivative binding"/>
    <property type="evidence" value="ECO:0007669"/>
    <property type="project" value="InterPro"/>
</dbReference>
<dbReference type="RefSeq" id="WP_002579158.1">
    <property type="nucleotide sequence ID" value="NZ_AP019716.1"/>
</dbReference>
<dbReference type="GO" id="GO:0003700">
    <property type="term" value="F:DNA-binding transcription factor activity"/>
    <property type="evidence" value="ECO:0007669"/>
    <property type="project" value="InterPro"/>
</dbReference>
<dbReference type="InterPro" id="IPR000281">
    <property type="entry name" value="HTH_RpiR"/>
</dbReference>
<dbReference type="PANTHER" id="PTHR30514:SF1">
    <property type="entry name" value="HTH-TYPE TRANSCRIPTIONAL REGULATOR HEXR-RELATED"/>
    <property type="match status" value="1"/>
</dbReference>
<organism evidence="6 8">
    <name type="scientific">Clostridium butyricum</name>
    <dbReference type="NCBI Taxonomy" id="1492"/>
    <lineage>
        <taxon>Bacteria</taxon>
        <taxon>Bacillati</taxon>
        <taxon>Bacillota</taxon>
        <taxon>Clostridia</taxon>
        <taxon>Eubacteriales</taxon>
        <taxon>Clostridiaceae</taxon>
        <taxon>Clostridium</taxon>
    </lineage>
</organism>
<evidence type="ECO:0000313" key="7">
    <source>
        <dbReference type="EMBL" id="QMW89923.1"/>
    </source>
</evidence>
<dbReference type="SUPFAM" id="SSF46689">
    <property type="entry name" value="Homeodomain-like"/>
    <property type="match status" value="1"/>
</dbReference>
<reference evidence="7 9" key="2">
    <citation type="submission" date="2019-05" db="EMBL/GenBank/DDBJ databases">
        <authorList>
            <person name="Schori C."/>
            <person name="Ahrens C."/>
        </authorList>
    </citation>
    <scope>NUCLEOTIDE SEQUENCE [LARGE SCALE GENOMIC DNA]</scope>
    <source>
        <strain evidence="7 9">DSM 10702</strain>
    </source>
</reference>
<proteinExistence type="predicted"/>
<dbReference type="GO" id="GO:0003677">
    <property type="term" value="F:DNA binding"/>
    <property type="evidence" value="ECO:0007669"/>
    <property type="project" value="UniProtKB-KW"/>
</dbReference>
<dbReference type="Gene3D" id="3.40.50.10490">
    <property type="entry name" value="Glucose-6-phosphate isomerase like protein, domain 1"/>
    <property type="match status" value="1"/>
</dbReference>
<dbReference type="InterPro" id="IPR009057">
    <property type="entry name" value="Homeodomain-like_sf"/>
</dbReference>
<evidence type="ECO:0000259" key="5">
    <source>
        <dbReference type="PROSITE" id="PS51464"/>
    </source>
</evidence>
<dbReference type="Gene3D" id="1.10.10.10">
    <property type="entry name" value="Winged helix-like DNA-binding domain superfamily/Winged helix DNA-binding domain"/>
    <property type="match status" value="1"/>
</dbReference>
<dbReference type="GeneID" id="92943064"/>
<dbReference type="Proteomes" id="UP000238081">
    <property type="component" value="Unassembled WGS sequence"/>
</dbReference>
<dbReference type="KEGG" id="cbut:ATN24_15450"/>
<dbReference type="EMBL" id="CP040626">
    <property type="protein sequence ID" value="QMW89923.1"/>
    <property type="molecule type" value="Genomic_DNA"/>
</dbReference>
<dbReference type="PROSITE" id="PS51464">
    <property type="entry name" value="SIS"/>
    <property type="match status" value="1"/>
</dbReference>